<dbReference type="OrthoDB" id="221164at2157"/>
<feature type="transmembrane region" description="Helical" evidence="1">
    <location>
        <begin position="40"/>
        <end position="65"/>
    </location>
</feature>
<accession>A0A6B0SI84</accession>
<organism evidence="2 3">
    <name type="scientific">Halobacterium bonnevillei</name>
    <dbReference type="NCBI Taxonomy" id="2692200"/>
    <lineage>
        <taxon>Archaea</taxon>
        <taxon>Methanobacteriati</taxon>
        <taxon>Methanobacteriota</taxon>
        <taxon>Stenosarchaea group</taxon>
        <taxon>Halobacteria</taxon>
        <taxon>Halobacteriales</taxon>
        <taxon>Halobacteriaceae</taxon>
        <taxon>Halobacterium</taxon>
    </lineage>
</organism>
<dbReference type="AlphaFoldDB" id="A0A6B0SI84"/>
<keyword evidence="3" id="KW-1185">Reference proteome</keyword>
<keyword evidence="1" id="KW-1133">Transmembrane helix</keyword>
<keyword evidence="1" id="KW-0472">Membrane</keyword>
<gene>
    <name evidence="2" type="ORF">GRX66_02715</name>
</gene>
<evidence type="ECO:0000313" key="2">
    <source>
        <dbReference type="EMBL" id="MXR19571.1"/>
    </source>
</evidence>
<dbReference type="RefSeq" id="WP_159525155.1">
    <property type="nucleotide sequence ID" value="NZ_WUUU01000009.1"/>
</dbReference>
<dbReference type="InterPro" id="IPR055943">
    <property type="entry name" value="DUF7521"/>
</dbReference>
<evidence type="ECO:0000313" key="3">
    <source>
        <dbReference type="Proteomes" id="UP000471521"/>
    </source>
</evidence>
<name>A0A6B0SI84_9EURY</name>
<dbReference type="Proteomes" id="UP000471521">
    <property type="component" value="Unassembled WGS sequence"/>
</dbReference>
<dbReference type="Pfam" id="PF24365">
    <property type="entry name" value="DUF7521"/>
    <property type="match status" value="1"/>
</dbReference>
<dbReference type="EMBL" id="WUUU01000009">
    <property type="protein sequence ID" value="MXR19571.1"/>
    <property type="molecule type" value="Genomic_DNA"/>
</dbReference>
<reference evidence="2 3" key="1">
    <citation type="submission" date="2019-12" db="EMBL/GenBank/DDBJ databases">
        <title>Isolation and characterization of three novel carbon monoxide-oxidizing members of Halobacteria from salione crusts and soils.</title>
        <authorList>
            <person name="Myers M.R."/>
            <person name="King G.M."/>
        </authorList>
    </citation>
    <scope>NUCLEOTIDE SEQUENCE [LARGE SCALE GENOMIC DNA]</scope>
    <source>
        <strain evidence="2 3">PCN9</strain>
    </source>
</reference>
<comment type="caution">
    <text evidence="2">The sequence shown here is derived from an EMBL/GenBank/DDBJ whole genome shotgun (WGS) entry which is preliminary data.</text>
</comment>
<protein>
    <submittedName>
        <fullName evidence="2">Uncharacterized protein</fullName>
    </submittedName>
</protein>
<evidence type="ECO:0000256" key="1">
    <source>
        <dbReference type="SAM" id="Phobius"/>
    </source>
</evidence>
<keyword evidence="1" id="KW-0812">Transmembrane</keyword>
<sequence>MAVPERRVAHLVEFSDLLADGVGFVRRRVLAGVLFEVFELSIYVAGAIQTTPVAAGMLVVLYSLYGRMPKSPEGGGGS</sequence>
<proteinExistence type="predicted"/>